<feature type="transmembrane region" description="Helical" evidence="1">
    <location>
        <begin position="199"/>
        <end position="229"/>
    </location>
</feature>
<comment type="caution">
    <text evidence="2">The sequence shown here is derived from an EMBL/GenBank/DDBJ whole genome shotgun (WGS) entry which is preliminary data.</text>
</comment>
<keyword evidence="3" id="KW-1185">Reference proteome</keyword>
<feature type="transmembrane region" description="Helical" evidence="1">
    <location>
        <begin position="301"/>
        <end position="320"/>
    </location>
</feature>
<feature type="transmembrane region" description="Helical" evidence="1">
    <location>
        <begin position="386"/>
        <end position="403"/>
    </location>
</feature>
<accession>A0A7W9YWB5</accession>
<keyword evidence="1" id="KW-0812">Transmembrane</keyword>
<proteinExistence type="predicted"/>
<feature type="transmembrane region" description="Helical" evidence="1">
    <location>
        <begin position="116"/>
        <end position="135"/>
    </location>
</feature>
<dbReference type="Proteomes" id="UP000535501">
    <property type="component" value="Unassembled WGS sequence"/>
</dbReference>
<feature type="transmembrane region" description="Helical" evidence="1">
    <location>
        <begin position="25"/>
        <end position="43"/>
    </location>
</feature>
<feature type="transmembrane region" description="Helical" evidence="1">
    <location>
        <begin position="273"/>
        <end position="294"/>
    </location>
</feature>
<name>A0A7W9YWB5_9HYPH</name>
<gene>
    <name evidence="2" type="ORF">HNQ75_001571</name>
</gene>
<evidence type="ECO:0000313" key="3">
    <source>
        <dbReference type="Proteomes" id="UP000535501"/>
    </source>
</evidence>
<protein>
    <recommendedName>
        <fullName evidence="4">Oligosaccharyl transferase-like protein</fullName>
    </recommendedName>
</protein>
<keyword evidence="1" id="KW-1133">Transmembrane helix</keyword>
<sequence length="619" mass="65192">MPDAAAAHLQQAQPERRPLSVRPGLLSLLYTLVTIAVMLAMFVPSATDYVGPDNDDVMRLVQVRDLLAGQGWFDLTQYRLGLDGGTLMHWSRLVDLPIGALIRMGTLVLPQDQAEALALTVWPLLLIPCLLYPIGLAAGRLSGPVAMNIALGLGSLFAFTNIRFHPGSIDHHNIQSVLVVWIAAMLVDPDRRAWSYGTAGAVAALAIAIGAETVPVVAVACLCVALQWIWHGDAMSRPARAFGVSLALGITAAFLLTIPPARYGVVTCDSLSLGFYALAAMGGTLLAGATYLPADHGIRGRLFAAAGIAVALAAAALLIAPQCLGSPLADLDPMLVTLWLDAVTEAQSIVGIVTRDTHALGGYYAVGFFAAMVCLFRILQDQDREAHLVFLLLIAASWMVALVQVRGFFFANMLAILPLALLIADLRRGSQADPESPNAAFAYVMTVLMAVPAVWALAGALIDHNAEGSLGMETLTQDSGARPVPGECSAEDGLPLLAGLEPGVVAAPSNSGAEILRYTAHRVLAAPYHRNQGGMLTELHIGLAPPAESEAFLRGAGVTLLAFCAGDPQTRSLIRMKPDGLYAALARGDVPTFLAPIGRTGEGDGFVVYRVVTVDGAMR</sequence>
<dbReference type="EMBL" id="JACHEJ010000003">
    <property type="protein sequence ID" value="MBB6179603.1"/>
    <property type="molecule type" value="Genomic_DNA"/>
</dbReference>
<organism evidence="2 3">
    <name type="scientific">Pseudorhizobium flavum</name>
    <dbReference type="NCBI Taxonomy" id="1335061"/>
    <lineage>
        <taxon>Bacteria</taxon>
        <taxon>Pseudomonadati</taxon>
        <taxon>Pseudomonadota</taxon>
        <taxon>Alphaproteobacteria</taxon>
        <taxon>Hyphomicrobiales</taxon>
        <taxon>Rhizobiaceae</taxon>
        <taxon>Rhizobium/Agrobacterium group</taxon>
        <taxon>Pseudorhizobium</taxon>
    </lineage>
</organism>
<evidence type="ECO:0000256" key="1">
    <source>
        <dbReference type="SAM" id="Phobius"/>
    </source>
</evidence>
<keyword evidence="1" id="KW-0472">Membrane</keyword>
<feature type="transmembrane region" description="Helical" evidence="1">
    <location>
        <begin position="141"/>
        <end position="159"/>
    </location>
</feature>
<evidence type="ECO:0008006" key="4">
    <source>
        <dbReference type="Google" id="ProtNLM"/>
    </source>
</evidence>
<feature type="transmembrane region" description="Helical" evidence="1">
    <location>
        <begin position="439"/>
        <end position="462"/>
    </location>
</feature>
<evidence type="ECO:0000313" key="2">
    <source>
        <dbReference type="EMBL" id="MBB6179603.1"/>
    </source>
</evidence>
<dbReference type="AlphaFoldDB" id="A0A7W9YWB5"/>
<feature type="transmembrane region" description="Helical" evidence="1">
    <location>
        <begin position="241"/>
        <end position="261"/>
    </location>
</feature>
<reference evidence="2 3" key="1">
    <citation type="submission" date="2020-08" db="EMBL/GenBank/DDBJ databases">
        <title>Genomic Encyclopedia of Type Strains, Phase IV (KMG-IV): sequencing the most valuable type-strain genomes for metagenomic binning, comparative biology and taxonomic classification.</title>
        <authorList>
            <person name="Goeker M."/>
        </authorList>
    </citation>
    <scope>NUCLEOTIDE SEQUENCE [LARGE SCALE GENOMIC DNA]</scope>
    <source>
        <strain evidence="2 3">DSM 102134</strain>
    </source>
</reference>
<feature type="transmembrane region" description="Helical" evidence="1">
    <location>
        <begin position="361"/>
        <end position="379"/>
    </location>
</feature>
<dbReference type="RefSeq" id="WP_077547383.1">
    <property type="nucleotide sequence ID" value="NZ_JACHEJ010000003.1"/>
</dbReference>